<dbReference type="Gene3D" id="1.20.140.10">
    <property type="entry name" value="Butyryl-CoA Dehydrogenase, subunit A, domain 3"/>
    <property type="match status" value="1"/>
</dbReference>
<comment type="cofactor">
    <cofactor evidence="1 6">
        <name>FAD</name>
        <dbReference type="ChEBI" id="CHEBI:57692"/>
    </cofactor>
</comment>
<dbReference type="Pfam" id="PF02771">
    <property type="entry name" value="Acyl-CoA_dh_N"/>
    <property type="match status" value="1"/>
</dbReference>
<gene>
    <name evidence="10" type="primary">ydbM</name>
    <name evidence="10" type="ORF">BN1080_03210</name>
</gene>
<evidence type="ECO:0000313" key="10">
    <source>
        <dbReference type="EMBL" id="CEG24190.1"/>
    </source>
</evidence>
<feature type="domain" description="Acyl-CoA dehydrogenase/oxidase N-terminal" evidence="9">
    <location>
        <begin position="7"/>
        <end position="95"/>
    </location>
</feature>
<name>A0A098EQX5_9BACL</name>
<dbReference type="Pfam" id="PF00441">
    <property type="entry name" value="Acyl-CoA_dh_1"/>
    <property type="match status" value="1"/>
</dbReference>
<evidence type="ECO:0000256" key="1">
    <source>
        <dbReference type="ARBA" id="ARBA00001974"/>
    </source>
</evidence>
<evidence type="ECO:0000256" key="6">
    <source>
        <dbReference type="RuleBase" id="RU362125"/>
    </source>
</evidence>
<sequence length="390" mass="42894">MDTFIKTPQQQELINQIHALAPAFQKREPELDAIGSFPYENINELKQLGYHTLTLPKEMGGQGFGLYEYILAQEAISQASGATGLSIGWHAGIILEYAENRHWHQDSAAWLTEEIRKGALINTAATENNAGSPARGALPRTFAVKDGDEWVINGEKTYTSMAPVLDFIFVTATVDEEQIETFIIPRKTEGVSIDETWDMLAMRGTASHTLVMRDVRVPSSFILKPSGAKAAGKGWLLHIPACYIGMAAAARTQAIEFAVSYEPASLGKPISETPNIRQLIGEMELELTTARHLLYGTVERYLQASDRAAMDEALNVTKIAVTQAAMGIVDKAMKIVGSRALSEANPMHRHYLNIRAGLYNPPMEDMVKAQLANQAIQSISQEKQENPANK</sequence>
<keyword evidence="5 6" id="KW-0560">Oxidoreductase</keyword>
<evidence type="ECO:0000256" key="3">
    <source>
        <dbReference type="ARBA" id="ARBA00022630"/>
    </source>
</evidence>
<evidence type="ECO:0000259" key="9">
    <source>
        <dbReference type="Pfam" id="PF02771"/>
    </source>
</evidence>
<dbReference type="STRING" id="1499687.BN1080_03210"/>
<dbReference type="Pfam" id="PF02770">
    <property type="entry name" value="Acyl-CoA_dh_M"/>
    <property type="match status" value="1"/>
</dbReference>
<dbReference type="InterPro" id="IPR036250">
    <property type="entry name" value="AcylCo_DH-like_C"/>
</dbReference>
<dbReference type="Gene3D" id="1.10.540.10">
    <property type="entry name" value="Acyl-CoA dehydrogenase/oxidase, N-terminal domain"/>
    <property type="match status" value="1"/>
</dbReference>
<proteinExistence type="inferred from homology"/>
<evidence type="ECO:0000256" key="4">
    <source>
        <dbReference type="ARBA" id="ARBA00022827"/>
    </source>
</evidence>
<dbReference type="SUPFAM" id="SSF47203">
    <property type="entry name" value="Acyl-CoA dehydrogenase C-terminal domain-like"/>
    <property type="match status" value="1"/>
</dbReference>
<dbReference type="SUPFAM" id="SSF56645">
    <property type="entry name" value="Acyl-CoA dehydrogenase NM domain-like"/>
    <property type="match status" value="1"/>
</dbReference>
<keyword evidence="11" id="KW-1185">Reference proteome</keyword>
<dbReference type="PANTHER" id="PTHR43884">
    <property type="entry name" value="ACYL-COA DEHYDROGENASE"/>
    <property type="match status" value="1"/>
</dbReference>
<dbReference type="RefSeq" id="WP_052653502.1">
    <property type="nucleotide sequence ID" value="NZ_CCXS01000001.1"/>
</dbReference>
<reference evidence="10 11" key="1">
    <citation type="submission" date="2014-09" db="EMBL/GenBank/DDBJ databases">
        <authorList>
            <person name="Urmite Genomes Urmite Genomes"/>
        </authorList>
    </citation>
    <scope>NUCLEOTIDE SEQUENCE [LARGE SCALE GENOMIC DNA]</scope>
    <source>
        <strain evidence="10 11">ES2</strain>
    </source>
</reference>
<dbReference type="InterPro" id="IPR006091">
    <property type="entry name" value="Acyl-CoA_Oxase/DH_mid-dom"/>
</dbReference>
<dbReference type="InterPro" id="IPR009075">
    <property type="entry name" value="AcylCo_DH/oxidase_C"/>
</dbReference>
<dbReference type="OrthoDB" id="9785203at2"/>
<dbReference type="Proteomes" id="UP000043699">
    <property type="component" value="Unassembled WGS sequence"/>
</dbReference>
<dbReference type="InterPro" id="IPR009100">
    <property type="entry name" value="AcylCoA_DH/oxidase_NM_dom_sf"/>
</dbReference>
<dbReference type="EMBL" id="CCXS01000001">
    <property type="protein sequence ID" value="CEG24190.1"/>
    <property type="molecule type" value="Genomic_DNA"/>
</dbReference>
<feature type="domain" description="Acyl-CoA oxidase/dehydrogenase middle" evidence="8">
    <location>
        <begin position="123"/>
        <end position="215"/>
    </location>
</feature>
<dbReference type="CDD" id="cd00567">
    <property type="entry name" value="ACAD"/>
    <property type="match status" value="1"/>
</dbReference>
<organism evidence="10 11">
    <name type="scientific">Planococcus massiliensis</name>
    <dbReference type="NCBI Taxonomy" id="1499687"/>
    <lineage>
        <taxon>Bacteria</taxon>
        <taxon>Bacillati</taxon>
        <taxon>Bacillota</taxon>
        <taxon>Bacilli</taxon>
        <taxon>Bacillales</taxon>
        <taxon>Caryophanaceae</taxon>
        <taxon>Planococcus</taxon>
    </lineage>
</organism>
<dbReference type="GO" id="GO:0050660">
    <property type="term" value="F:flavin adenine dinucleotide binding"/>
    <property type="evidence" value="ECO:0007669"/>
    <property type="project" value="InterPro"/>
</dbReference>
<dbReference type="GO" id="GO:0003995">
    <property type="term" value="F:acyl-CoA dehydrogenase activity"/>
    <property type="evidence" value="ECO:0007669"/>
    <property type="project" value="TreeGrafter"/>
</dbReference>
<evidence type="ECO:0000259" key="7">
    <source>
        <dbReference type="Pfam" id="PF00441"/>
    </source>
</evidence>
<dbReference type="Gene3D" id="2.40.110.10">
    <property type="entry name" value="Butyryl-CoA Dehydrogenase, subunit A, domain 2"/>
    <property type="match status" value="1"/>
</dbReference>
<keyword evidence="4 6" id="KW-0274">FAD</keyword>
<dbReference type="PANTHER" id="PTHR43884:SF25">
    <property type="entry name" value="ACYL-COA DEHYDROGENASE YDBM-RELATED"/>
    <property type="match status" value="1"/>
</dbReference>
<keyword evidence="3 6" id="KW-0285">Flavoprotein</keyword>
<feature type="domain" description="Acyl-CoA dehydrogenase/oxidase C-terminal" evidence="7">
    <location>
        <begin position="241"/>
        <end position="356"/>
    </location>
</feature>
<protein>
    <submittedName>
        <fullName evidence="10">Putative acyl-CoA dehydrogenase YdbM</fullName>
    </submittedName>
</protein>
<evidence type="ECO:0000313" key="11">
    <source>
        <dbReference type="Proteomes" id="UP000043699"/>
    </source>
</evidence>
<evidence type="ECO:0000259" key="8">
    <source>
        <dbReference type="Pfam" id="PF02770"/>
    </source>
</evidence>
<evidence type="ECO:0000256" key="2">
    <source>
        <dbReference type="ARBA" id="ARBA00009347"/>
    </source>
</evidence>
<dbReference type="PIRSF" id="PIRSF016578">
    <property type="entry name" value="HsaA"/>
    <property type="match status" value="1"/>
</dbReference>
<evidence type="ECO:0000256" key="5">
    <source>
        <dbReference type="ARBA" id="ARBA00023002"/>
    </source>
</evidence>
<dbReference type="InterPro" id="IPR013786">
    <property type="entry name" value="AcylCoA_DH/ox_N"/>
</dbReference>
<comment type="similarity">
    <text evidence="2 6">Belongs to the acyl-CoA dehydrogenase family.</text>
</comment>
<accession>A0A098EQX5</accession>
<dbReference type="InterPro" id="IPR046373">
    <property type="entry name" value="Acyl-CoA_Oxase/DH_mid-dom_sf"/>
</dbReference>
<dbReference type="AlphaFoldDB" id="A0A098EQX5"/>
<dbReference type="InterPro" id="IPR037069">
    <property type="entry name" value="AcylCoA_DH/ox_N_sf"/>
</dbReference>